<sequence length="120" mass="13543">MVDPRRDMGAFVKALVQAEPGKNLLGVASTMSWKEWAQLWGKINGVECRYEQMPDGALTAMMPGGLGREFEDMFRYMDYYGYAGNEDKTVVQPEDLGVEIKTTSMEEYIKAEDWSSVLNA</sequence>
<evidence type="ECO:0000313" key="2">
    <source>
        <dbReference type="Proteomes" id="UP001186974"/>
    </source>
</evidence>
<name>A0ACC3DBC5_9PEZI</name>
<dbReference type="EMBL" id="JAWDJW010006471">
    <property type="protein sequence ID" value="KAK3064603.1"/>
    <property type="molecule type" value="Genomic_DNA"/>
</dbReference>
<keyword evidence="2" id="KW-1185">Reference proteome</keyword>
<evidence type="ECO:0000313" key="1">
    <source>
        <dbReference type="EMBL" id="KAK3064603.1"/>
    </source>
</evidence>
<comment type="caution">
    <text evidence="1">The sequence shown here is derived from an EMBL/GenBank/DDBJ whole genome shotgun (WGS) entry which is preliminary data.</text>
</comment>
<organism evidence="1 2">
    <name type="scientific">Coniosporium uncinatum</name>
    <dbReference type="NCBI Taxonomy" id="93489"/>
    <lineage>
        <taxon>Eukaryota</taxon>
        <taxon>Fungi</taxon>
        <taxon>Dikarya</taxon>
        <taxon>Ascomycota</taxon>
        <taxon>Pezizomycotina</taxon>
        <taxon>Dothideomycetes</taxon>
        <taxon>Dothideomycetes incertae sedis</taxon>
        <taxon>Coniosporium</taxon>
    </lineage>
</organism>
<accession>A0ACC3DBC5</accession>
<protein>
    <submittedName>
        <fullName evidence="1">Uncharacterized protein</fullName>
    </submittedName>
</protein>
<dbReference type="Proteomes" id="UP001186974">
    <property type="component" value="Unassembled WGS sequence"/>
</dbReference>
<proteinExistence type="predicted"/>
<gene>
    <name evidence="1" type="ORF">LTS18_005736</name>
</gene>
<reference evidence="1" key="1">
    <citation type="submission" date="2024-09" db="EMBL/GenBank/DDBJ databases">
        <title>Black Yeasts Isolated from many extreme environments.</title>
        <authorList>
            <person name="Coleine C."/>
            <person name="Stajich J.E."/>
            <person name="Selbmann L."/>
        </authorList>
    </citation>
    <scope>NUCLEOTIDE SEQUENCE</scope>
    <source>
        <strain evidence="1">CCFEE 5737</strain>
    </source>
</reference>